<feature type="chain" id="PRO_5037899270" description="DUF5050 domain-containing protein" evidence="1">
    <location>
        <begin position="24"/>
        <end position="483"/>
    </location>
</feature>
<dbReference type="AlphaFoldDB" id="A0A940DJ92"/>
<proteinExistence type="predicted"/>
<organism evidence="2 3">
    <name type="scientific">Candidatus Stercoripulliclostridium pullicola</name>
    <dbReference type="NCBI Taxonomy" id="2840953"/>
    <lineage>
        <taxon>Bacteria</taxon>
        <taxon>Bacillati</taxon>
        <taxon>Bacillota</taxon>
        <taxon>Clostridia</taxon>
        <taxon>Eubacteriales</taxon>
        <taxon>Candidatus Stercoripulliclostridium</taxon>
    </lineage>
</organism>
<name>A0A940DJ92_9FIRM</name>
<protein>
    <recommendedName>
        <fullName evidence="4">DUF5050 domain-containing protein</fullName>
    </recommendedName>
</protein>
<comment type="caution">
    <text evidence="2">The sequence shown here is derived from an EMBL/GenBank/DDBJ whole genome shotgun (WGS) entry which is preliminary data.</text>
</comment>
<evidence type="ECO:0000313" key="2">
    <source>
        <dbReference type="EMBL" id="MBO8424743.1"/>
    </source>
</evidence>
<feature type="signal peptide" evidence="1">
    <location>
        <begin position="1"/>
        <end position="23"/>
    </location>
</feature>
<gene>
    <name evidence="2" type="ORF">IAB16_06960</name>
</gene>
<evidence type="ECO:0008006" key="4">
    <source>
        <dbReference type="Google" id="ProtNLM"/>
    </source>
</evidence>
<reference evidence="2" key="1">
    <citation type="submission" date="2020-10" db="EMBL/GenBank/DDBJ databases">
        <authorList>
            <person name="Gilroy R."/>
        </authorList>
    </citation>
    <scope>NUCLEOTIDE SEQUENCE</scope>
    <source>
        <strain evidence="2">517</strain>
    </source>
</reference>
<accession>A0A940DJ92</accession>
<evidence type="ECO:0000256" key="1">
    <source>
        <dbReference type="SAM" id="SignalP"/>
    </source>
</evidence>
<keyword evidence="1" id="KW-0732">Signal</keyword>
<reference evidence="2" key="2">
    <citation type="journal article" date="2021" name="PeerJ">
        <title>Extensive microbial diversity within the chicken gut microbiome revealed by metagenomics and culture.</title>
        <authorList>
            <person name="Gilroy R."/>
            <person name="Ravi A."/>
            <person name="Getino M."/>
            <person name="Pursley I."/>
            <person name="Horton D.L."/>
            <person name="Alikhan N.F."/>
            <person name="Baker D."/>
            <person name="Gharbi K."/>
            <person name="Hall N."/>
            <person name="Watson M."/>
            <person name="Adriaenssens E.M."/>
            <person name="Foster-Nyarko E."/>
            <person name="Jarju S."/>
            <person name="Secka A."/>
            <person name="Antonio M."/>
            <person name="Oren A."/>
            <person name="Chaudhuri R.R."/>
            <person name="La Ragione R."/>
            <person name="Hildebrand F."/>
            <person name="Pallen M.J."/>
        </authorList>
    </citation>
    <scope>NUCLEOTIDE SEQUENCE</scope>
    <source>
        <strain evidence="2">517</strain>
    </source>
</reference>
<dbReference type="EMBL" id="JADINF010000175">
    <property type="protein sequence ID" value="MBO8424743.1"/>
    <property type="molecule type" value="Genomic_DNA"/>
</dbReference>
<dbReference type="PROSITE" id="PS51257">
    <property type="entry name" value="PROKAR_LIPOPROTEIN"/>
    <property type="match status" value="1"/>
</dbReference>
<sequence length="483" mass="52414">MKKKAIFAVIGVILCAALCLALAGCNKKYKQDAVATDRSGIENVVSNGGLAVKAGKYLYFINGYAGQDGDNEFGNVVKGAIMRVELDEAGLPKTDTLATIVPKNVYNTNADIGIVIVGDHIYYTTPSTDKDGSGNAKTSEMVLMRTTLDGAESEVIANFDDYTPVYRVSDGYIVYMNSENELHVIDLNDKKFKDSLVDEEVVAYTFADYADNANGMQNTVFYTKAAENSYATNNTVWAYRAGGAPVKVIDGLASYDANKLAHPGGYSITILDSYFVGGEGIRLVYTKTDSGTNTKSKGVYAYDFNADLTFSEAKEVRYTTGVTYTSLKFIDADNILAADSDSVDYLRKDASGAWVADAVIEGSSLSILDVQVKEGTVTVYYTASNALYKIDVLTANGNGGYDLKRVSAVSLYGTTYNTTWLKLDKVLDCVYFFNSDVKDNAYYLALGKVEPHNSNSQIALQLGKFSNADNIGMLESTDDEEEE</sequence>
<evidence type="ECO:0000313" key="3">
    <source>
        <dbReference type="Proteomes" id="UP000727857"/>
    </source>
</evidence>
<dbReference type="Proteomes" id="UP000727857">
    <property type="component" value="Unassembled WGS sequence"/>
</dbReference>